<comment type="caution">
    <text evidence="2">The sequence shown here is derived from an EMBL/GenBank/DDBJ whole genome shotgun (WGS) entry which is preliminary data.</text>
</comment>
<evidence type="ECO:0000256" key="1">
    <source>
        <dbReference type="SAM" id="Phobius"/>
    </source>
</evidence>
<feature type="transmembrane region" description="Helical" evidence="1">
    <location>
        <begin position="7"/>
        <end position="25"/>
    </location>
</feature>
<keyword evidence="1" id="KW-1133">Transmembrane helix</keyword>
<keyword evidence="3" id="KW-1185">Reference proteome</keyword>
<evidence type="ECO:0000313" key="2">
    <source>
        <dbReference type="EMBL" id="GEN61315.1"/>
    </source>
</evidence>
<feature type="transmembrane region" description="Helical" evidence="1">
    <location>
        <begin position="148"/>
        <end position="164"/>
    </location>
</feature>
<dbReference type="STRING" id="1120919.GCA_000429165_03329"/>
<protein>
    <submittedName>
        <fullName evidence="2">Uncharacterized protein</fullName>
    </submittedName>
</protein>
<keyword evidence="1" id="KW-0812">Transmembrane</keyword>
<feature type="transmembrane region" description="Helical" evidence="1">
    <location>
        <begin position="176"/>
        <end position="196"/>
    </location>
</feature>
<accession>A0A511XEK4</accession>
<keyword evidence="1" id="KW-0472">Membrane</keyword>
<reference evidence="2 3" key="1">
    <citation type="submission" date="2019-07" db="EMBL/GenBank/DDBJ databases">
        <title>Whole genome shotgun sequence of Acetobacter nitrogenifigens NBRC 105050.</title>
        <authorList>
            <person name="Hosoyama A."/>
            <person name="Uohara A."/>
            <person name="Ohji S."/>
            <person name="Ichikawa N."/>
        </authorList>
    </citation>
    <scope>NUCLEOTIDE SEQUENCE [LARGE SCALE GENOMIC DNA]</scope>
    <source>
        <strain evidence="2 3">NBRC 105050</strain>
    </source>
</reference>
<feature type="transmembrane region" description="Helical" evidence="1">
    <location>
        <begin position="31"/>
        <end position="50"/>
    </location>
</feature>
<feature type="transmembrane region" description="Helical" evidence="1">
    <location>
        <begin position="105"/>
        <end position="127"/>
    </location>
</feature>
<dbReference type="Proteomes" id="UP000321635">
    <property type="component" value="Unassembled WGS sequence"/>
</dbReference>
<dbReference type="AlphaFoldDB" id="A0A511XEK4"/>
<gene>
    <name evidence="2" type="ORF">ANI02nite_31990</name>
</gene>
<proteinExistence type="predicted"/>
<feature type="transmembrane region" description="Helical" evidence="1">
    <location>
        <begin position="64"/>
        <end position="85"/>
    </location>
</feature>
<organism evidence="2 3">
    <name type="scientific">Acetobacter nitrogenifigens DSM 23921 = NBRC 105050</name>
    <dbReference type="NCBI Taxonomy" id="1120919"/>
    <lineage>
        <taxon>Bacteria</taxon>
        <taxon>Pseudomonadati</taxon>
        <taxon>Pseudomonadota</taxon>
        <taxon>Alphaproteobacteria</taxon>
        <taxon>Acetobacterales</taxon>
        <taxon>Acetobacteraceae</taxon>
        <taxon>Acetobacter</taxon>
    </lineage>
</organism>
<sequence>MGLQMHDLLAVLYLALVTWLVIYLVQNVHDHPFILAYVKFLLLATFGECLKKRITQGTWMPDHLILRALIWGCFGVWIATSFMILDSGVRWLVSASSPSKAITAFAISAWMNVFSGYGFFMMLTHFITDRMIDEGVKNPVEYMRSQGFARWAKIVFLCLIFFWTPAHTITFLLPNMWRVVFAAYLGIALGAILSFASDPGARTPRAA</sequence>
<dbReference type="EMBL" id="BJYF01000032">
    <property type="protein sequence ID" value="GEN61315.1"/>
    <property type="molecule type" value="Genomic_DNA"/>
</dbReference>
<evidence type="ECO:0000313" key="3">
    <source>
        <dbReference type="Proteomes" id="UP000321635"/>
    </source>
</evidence>
<name>A0A511XEK4_9PROT</name>